<feature type="non-terminal residue" evidence="5">
    <location>
        <position position="225"/>
    </location>
</feature>
<evidence type="ECO:0000256" key="2">
    <source>
        <dbReference type="ARBA" id="ARBA00022614"/>
    </source>
</evidence>
<sequence length="225" mass="24960">LCKLVHLQKLYIEHNYLRNTLPSCFANLTSLEDLIFYNNHFQIPTSLEPFFNLSKLENIDVENSEIYAETQSLPHSLVPKFQLNSNSLVAEMVALFPCSSTIKYQRALREDPSNSSPKDFKTSISPTTSSMIHGHIPIEIGTYLPSLNFVNMSSNALNGSLPSSSGDMSSNNQLCSEIPDHLAAACFSLQVLILSNHNLQGRILDGNNFTGGIPNVLFNNRVISQ</sequence>
<keyword evidence="4" id="KW-0675">Receptor</keyword>
<keyword evidence="3" id="KW-0677">Repeat</keyword>
<dbReference type="PANTHER" id="PTHR48062:SF21">
    <property type="entry name" value="RECEPTOR-LIKE PROTEIN 12"/>
    <property type="match status" value="1"/>
</dbReference>
<comment type="similarity">
    <text evidence="1">Belongs to the RLP family.</text>
</comment>
<dbReference type="EMBL" id="JANJYI010000004">
    <property type="protein sequence ID" value="KAK2652845.1"/>
    <property type="molecule type" value="Genomic_DNA"/>
</dbReference>
<keyword evidence="6" id="KW-1185">Reference proteome</keyword>
<evidence type="ECO:0000256" key="1">
    <source>
        <dbReference type="ARBA" id="ARBA00009592"/>
    </source>
</evidence>
<dbReference type="Gene3D" id="3.80.10.10">
    <property type="entry name" value="Ribonuclease Inhibitor"/>
    <property type="match status" value="1"/>
</dbReference>
<evidence type="ECO:0000256" key="3">
    <source>
        <dbReference type="ARBA" id="ARBA00022737"/>
    </source>
</evidence>
<organism evidence="5 6">
    <name type="scientific">Dipteronia dyeriana</name>
    <dbReference type="NCBI Taxonomy" id="168575"/>
    <lineage>
        <taxon>Eukaryota</taxon>
        <taxon>Viridiplantae</taxon>
        <taxon>Streptophyta</taxon>
        <taxon>Embryophyta</taxon>
        <taxon>Tracheophyta</taxon>
        <taxon>Spermatophyta</taxon>
        <taxon>Magnoliopsida</taxon>
        <taxon>eudicotyledons</taxon>
        <taxon>Gunneridae</taxon>
        <taxon>Pentapetalae</taxon>
        <taxon>rosids</taxon>
        <taxon>malvids</taxon>
        <taxon>Sapindales</taxon>
        <taxon>Sapindaceae</taxon>
        <taxon>Hippocastanoideae</taxon>
        <taxon>Acereae</taxon>
        <taxon>Dipteronia</taxon>
    </lineage>
</organism>
<dbReference type="PANTHER" id="PTHR48062">
    <property type="entry name" value="RECEPTOR-LIKE PROTEIN 14"/>
    <property type="match status" value="1"/>
</dbReference>
<gene>
    <name evidence="5" type="ORF">Ddye_012701</name>
</gene>
<evidence type="ECO:0000313" key="6">
    <source>
        <dbReference type="Proteomes" id="UP001280121"/>
    </source>
</evidence>
<dbReference type="InterPro" id="IPR051502">
    <property type="entry name" value="RLP_Defense_Trigger"/>
</dbReference>
<dbReference type="InterPro" id="IPR001611">
    <property type="entry name" value="Leu-rich_rpt"/>
</dbReference>
<comment type="caution">
    <text evidence="5">The sequence shown here is derived from an EMBL/GenBank/DDBJ whole genome shotgun (WGS) entry which is preliminary data.</text>
</comment>
<keyword evidence="2" id="KW-0433">Leucine-rich repeat</keyword>
<dbReference type="Pfam" id="PF00560">
    <property type="entry name" value="LRR_1"/>
    <property type="match status" value="1"/>
</dbReference>
<dbReference type="Proteomes" id="UP001280121">
    <property type="component" value="Unassembled WGS sequence"/>
</dbReference>
<evidence type="ECO:0000313" key="5">
    <source>
        <dbReference type="EMBL" id="KAK2652845.1"/>
    </source>
</evidence>
<reference evidence="5" key="1">
    <citation type="journal article" date="2023" name="Plant J.">
        <title>Genome sequences and population genomics provide insights into the demographic history, inbreeding, and mutation load of two 'living fossil' tree species of Dipteronia.</title>
        <authorList>
            <person name="Feng Y."/>
            <person name="Comes H.P."/>
            <person name="Chen J."/>
            <person name="Zhu S."/>
            <person name="Lu R."/>
            <person name="Zhang X."/>
            <person name="Li P."/>
            <person name="Qiu J."/>
            <person name="Olsen K.M."/>
            <person name="Qiu Y."/>
        </authorList>
    </citation>
    <scope>NUCLEOTIDE SEQUENCE</scope>
    <source>
        <strain evidence="5">KIB01</strain>
    </source>
</reference>
<dbReference type="AlphaFoldDB" id="A0AAD9X4T2"/>
<name>A0AAD9X4T2_9ROSI</name>
<evidence type="ECO:0000256" key="4">
    <source>
        <dbReference type="ARBA" id="ARBA00023170"/>
    </source>
</evidence>
<dbReference type="SUPFAM" id="SSF52058">
    <property type="entry name" value="L domain-like"/>
    <property type="match status" value="1"/>
</dbReference>
<accession>A0AAD9X4T2</accession>
<protein>
    <submittedName>
        <fullName evidence="5">Uncharacterized protein</fullName>
    </submittedName>
</protein>
<proteinExistence type="inferred from homology"/>
<dbReference type="InterPro" id="IPR032675">
    <property type="entry name" value="LRR_dom_sf"/>
</dbReference>